<dbReference type="Proteomes" id="UP000051835">
    <property type="component" value="Unassembled WGS sequence"/>
</dbReference>
<evidence type="ECO:0000313" key="3">
    <source>
        <dbReference type="Proteomes" id="UP000051835"/>
    </source>
</evidence>
<evidence type="ECO:0000259" key="1">
    <source>
        <dbReference type="PROSITE" id="PS50943"/>
    </source>
</evidence>
<evidence type="ECO:0000313" key="2">
    <source>
        <dbReference type="EMBL" id="KRL47084.1"/>
    </source>
</evidence>
<proteinExistence type="predicted"/>
<dbReference type="PROSITE" id="PS50943">
    <property type="entry name" value="HTH_CROC1"/>
    <property type="match status" value="1"/>
</dbReference>
<dbReference type="CDD" id="cd00093">
    <property type="entry name" value="HTH_XRE"/>
    <property type="match status" value="1"/>
</dbReference>
<sequence>MGLWWNQSINESMRLVRGGIQSQRHYERSRKMAAETKQIFDQLTQQTVTFQVIHPVETVNVLGETLTAPHEYWVPQGQAVTDEAAWLEPKDDVDRNLQADYALFRRTFHFLTPAEIKANRLALHLTLRETAAALGMSFSTLSDIENGRLLQSMDQEVKLRYLAERPAFGHFVAQHATIIGNRLTRQGVNAPRFFEKLAAHV</sequence>
<dbReference type="Pfam" id="PF01381">
    <property type="entry name" value="HTH_3"/>
    <property type="match status" value="1"/>
</dbReference>
<organism evidence="2 3">
    <name type="scientific">Levilactobacillus spicheri DSM 15429</name>
    <dbReference type="NCBI Taxonomy" id="1423805"/>
    <lineage>
        <taxon>Bacteria</taxon>
        <taxon>Bacillati</taxon>
        <taxon>Bacillota</taxon>
        <taxon>Bacilli</taxon>
        <taxon>Lactobacillales</taxon>
        <taxon>Lactobacillaceae</taxon>
        <taxon>Levilactobacillus</taxon>
    </lineage>
</organism>
<gene>
    <name evidence="2" type="ORF">FD37_GL000567</name>
</gene>
<comment type="caution">
    <text evidence="2">The sequence shown here is derived from an EMBL/GenBank/DDBJ whole genome shotgun (WGS) entry which is preliminary data.</text>
</comment>
<dbReference type="InterPro" id="IPR001387">
    <property type="entry name" value="Cro/C1-type_HTH"/>
</dbReference>
<name>A0A0R1QRL2_9LACO</name>
<dbReference type="AlphaFoldDB" id="A0A0R1QRL2"/>
<protein>
    <recommendedName>
        <fullName evidence="1">HTH cro/C1-type domain-containing protein</fullName>
    </recommendedName>
</protein>
<dbReference type="InterPro" id="IPR010982">
    <property type="entry name" value="Lambda_DNA-bd_dom_sf"/>
</dbReference>
<accession>A0A0R1QRL2</accession>
<dbReference type="EMBL" id="AZFC01000035">
    <property type="protein sequence ID" value="KRL47084.1"/>
    <property type="molecule type" value="Genomic_DNA"/>
</dbReference>
<dbReference type="SUPFAM" id="SSF47413">
    <property type="entry name" value="lambda repressor-like DNA-binding domains"/>
    <property type="match status" value="1"/>
</dbReference>
<reference evidence="2 3" key="1">
    <citation type="journal article" date="2015" name="Genome Announc.">
        <title>Expanding the biotechnology potential of lactobacilli through comparative genomics of 213 strains and associated genera.</title>
        <authorList>
            <person name="Sun Z."/>
            <person name="Harris H.M."/>
            <person name="McCann A."/>
            <person name="Guo C."/>
            <person name="Argimon S."/>
            <person name="Zhang W."/>
            <person name="Yang X."/>
            <person name="Jeffery I.B."/>
            <person name="Cooney J.C."/>
            <person name="Kagawa T.F."/>
            <person name="Liu W."/>
            <person name="Song Y."/>
            <person name="Salvetti E."/>
            <person name="Wrobel A."/>
            <person name="Rasinkangas P."/>
            <person name="Parkhill J."/>
            <person name="Rea M.C."/>
            <person name="O'Sullivan O."/>
            <person name="Ritari J."/>
            <person name="Douillard F.P."/>
            <person name="Paul Ross R."/>
            <person name="Yang R."/>
            <person name="Briner A.E."/>
            <person name="Felis G.E."/>
            <person name="de Vos W.M."/>
            <person name="Barrangou R."/>
            <person name="Klaenhammer T.R."/>
            <person name="Caufield P.W."/>
            <person name="Cui Y."/>
            <person name="Zhang H."/>
            <person name="O'Toole P.W."/>
        </authorList>
    </citation>
    <scope>NUCLEOTIDE SEQUENCE [LARGE SCALE GENOMIC DNA]</scope>
    <source>
        <strain evidence="2 3">DSM 15429</strain>
    </source>
</reference>
<feature type="domain" description="HTH cro/C1-type" evidence="1">
    <location>
        <begin position="116"/>
        <end position="148"/>
    </location>
</feature>
<dbReference type="GO" id="GO:0003677">
    <property type="term" value="F:DNA binding"/>
    <property type="evidence" value="ECO:0007669"/>
    <property type="project" value="InterPro"/>
</dbReference>
<dbReference type="Gene3D" id="1.10.260.40">
    <property type="entry name" value="lambda repressor-like DNA-binding domains"/>
    <property type="match status" value="1"/>
</dbReference>
<dbReference type="PATRIC" id="fig|1423805.4.peg.578"/>